<dbReference type="InterPro" id="IPR029062">
    <property type="entry name" value="Class_I_gatase-like"/>
</dbReference>
<dbReference type="AlphaFoldDB" id="A0A2T0SQ47"/>
<proteinExistence type="inferred from homology"/>
<dbReference type="EMBL" id="PVTE01000014">
    <property type="protein sequence ID" value="PRY35528.1"/>
    <property type="molecule type" value="Genomic_DNA"/>
</dbReference>
<dbReference type="Gene3D" id="3.40.50.880">
    <property type="match status" value="1"/>
</dbReference>
<evidence type="ECO:0000259" key="2">
    <source>
        <dbReference type="Pfam" id="PF01965"/>
    </source>
</evidence>
<dbReference type="SUPFAM" id="SSF52317">
    <property type="entry name" value="Class I glutamine amidotransferase-like"/>
    <property type="match status" value="1"/>
</dbReference>
<keyword evidence="3" id="KW-0645">Protease</keyword>
<keyword evidence="3" id="KW-0378">Hydrolase</keyword>
<comment type="caution">
    <text evidence="3">The sequence shown here is derived from an EMBL/GenBank/DDBJ whole genome shotgun (WGS) entry which is preliminary data.</text>
</comment>
<dbReference type="CDD" id="cd03134">
    <property type="entry name" value="GATase1_PfpI_like"/>
    <property type="match status" value="1"/>
</dbReference>
<accession>A0A2T0SQ47</accession>
<dbReference type="NCBIfam" id="TIGR01382">
    <property type="entry name" value="PfpI"/>
    <property type="match status" value="1"/>
</dbReference>
<evidence type="ECO:0000313" key="3">
    <source>
        <dbReference type="EMBL" id="PRY35528.1"/>
    </source>
</evidence>
<dbReference type="Pfam" id="PF01965">
    <property type="entry name" value="DJ-1_PfpI"/>
    <property type="match status" value="1"/>
</dbReference>
<protein>
    <submittedName>
        <fullName evidence="3">Protease I</fullName>
    </submittedName>
</protein>
<feature type="domain" description="DJ-1/PfpI" evidence="2">
    <location>
        <begin position="22"/>
        <end position="189"/>
    </location>
</feature>
<dbReference type="InterPro" id="IPR006286">
    <property type="entry name" value="C56_PfpI-like"/>
</dbReference>
<evidence type="ECO:0000313" key="4">
    <source>
        <dbReference type="Proteomes" id="UP000238375"/>
    </source>
</evidence>
<dbReference type="PANTHER" id="PTHR42733:SF12">
    <property type="entry name" value="PROTEINASE"/>
    <property type="match status" value="1"/>
</dbReference>
<dbReference type="PANTHER" id="PTHR42733">
    <property type="entry name" value="DJ-1 PROTEIN"/>
    <property type="match status" value="1"/>
</dbReference>
<name>A0A2T0SQ47_9BACT</name>
<reference evidence="3 4" key="1">
    <citation type="submission" date="2018-03" db="EMBL/GenBank/DDBJ databases">
        <title>Genomic Encyclopedia of Archaeal and Bacterial Type Strains, Phase II (KMG-II): from individual species to whole genera.</title>
        <authorList>
            <person name="Goeker M."/>
        </authorList>
    </citation>
    <scope>NUCLEOTIDE SEQUENCE [LARGE SCALE GENOMIC DNA]</scope>
    <source>
        <strain evidence="3 4">DSM 28354</strain>
    </source>
</reference>
<organism evidence="3 4">
    <name type="scientific">Spirosoma oryzae</name>
    <dbReference type="NCBI Taxonomy" id="1469603"/>
    <lineage>
        <taxon>Bacteria</taxon>
        <taxon>Pseudomonadati</taxon>
        <taxon>Bacteroidota</taxon>
        <taxon>Cytophagia</taxon>
        <taxon>Cytophagales</taxon>
        <taxon>Cytophagaceae</taxon>
        <taxon>Spirosoma</taxon>
    </lineage>
</organism>
<dbReference type="PROSITE" id="PS51276">
    <property type="entry name" value="PEPTIDASE_C56_PFPI"/>
    <property type="match status" value="1"/>
</dbReference>
<sequence length="199" mass="21550">MDYMSQNKPSTVMNTEKNLSGKKVAILLSEGFEEVEMTKPRQALQDAGATAHIIGLKGGDVKAWDMDDWGETYDVDLALDAADPAQYDALLLPGGVINPDNLRQSDKAISFVKHFFSEQKPVAAICHAPIMLIEADVVDGRTLTSFPSIKTDLKNAGANWVDQQVVNDGNLVTSRNPDDIPAFNKGMIELFANGVKASA</sequence>
<dbReference type="InterPro" id="IPR002818">
    <property type="entry name" value="DJ-1/PfpI"/>
</dbReference>
<evidence type="ECO:0000256" key="1">
    <source>
        <dbReference type="ARBA" id="ARBA00008542"/>
    </source>
</evidence>
<dbReference type="GO" id="GO:0006508">
    <property type="term" value="P:proteolysis"/>
    <property type="evidence" value="ECO:0007669"/>
    <property type="project" value="UniProtKB-KW"/>
</dbReference>
<dbReference type="GO" id="GO:0008233">
    <property type="term" value="F:peptidase activity"/>
    <property type="evidence" value="ECO:0007669"/>
    <property type="project" value="UniProtKB-KW"/>
</dbReference>
<keyword evidence="4" id="KW-1185">Reference proteome</keyword>
<comment type="similarity">
    <text evidence="1">Belongs to the peptidase C56 family.</text>
</comment>
<dbReference type="Proteomes" id="UP000238375">
    <property type="component" value="Unassembled WGS sequence"/>
</dbReference>
<gene>
    <name evidence="3" type="ORF">CLV58_114113</name>
</gene>